<proteinExistence type="predicted"/>
<comment type="caution">
    <text evidence="2">The sequence shown here is derived from an EMBL/GenBank/DDBJ whole genome shotgun (WGS) entry which is preliminary data.</text>
</comment>
<dbReference type="InterPro" id="IPR048366">
    <property type="entry name" value="TNP-like_GBD"/>
</dbReference>
<sequence>MTAELLKKLIILIENSGYQVVATVSDLGGKNCSVWNDLKVSYDKSFFQNPFDSIRKVWVFADVPHLYKLIRNHFPDKGFIVSGKKISKEVIEKILMLDSNETKICPKLSLHHISVKGRERQRVYLATQLFSNHTAKAIRYLLPDEMDTADFFQLMNDSFDILNARNFKDDKLLARGYGYDQKNQKIIIDKLKSFIKNLIKSRLSGKLISQIRGVGHFYDHPLPSEVKHRIRLLLLGENVDDIPFSSATNTLPCEDKSLLTTELLLHMSLDINECGNQSEIHEIITNEVSSSE</sequence>
<reference evidence="2 3" key="1">
    <citation type="submission" date="2024-04" db="EMBL/GenBank/DDBJ databases">
        <authorList>
            <person name="Rising A."/>
            <person name="Reimegard J."/>
            <person name="Sonavane S."/>
            <person name="Akerstrom W."/>
            <person name="Nylinder S."/>
            <person name="Hedman E."/>
            <person name="Kallberg Y."/>
        </authorList>
    </citation>
    <scope>NUCLEOTIDE SEQUENCE [LARGE SCALE GENOMIC DNA]</scope>
</reference>
<name>A0AAV2AJC1_9ARAC</name>
<protein>
    <recommendedName>
        <fullName evidence="1">Transposable element P transposase-like GTP-binding insertion domain-containing protein</fullName>
    </recommendedName>
</protein>
<gene>
    <name evidence="2" type="ORF">LARSCL_LOCUS12792</name>
</gene>
<evidence type="ECO:0000259" key="1">
    <source>
        <dbReference type="Pfam" id="PF21788"/>
    </source>
</evidence>
<accession>A0AAV2AJC1</accession>
<dbReference type="Proteomes" id="UP001497382">
    <property type="component" value="Unassembled WGS sequence"/>
</dbReference>
<dbReference type="Pfam" id="PF21788">
    <property type="entry name" value="TNP-like_GBD"/>
    <property type="match status" value="1"/>
</dbReference>
<keyword evidence="3" id="KW-1185">Reference proteome</keyword>
<evidence type="ECO:0000313" key="2">
    <source>
        <dbReference type="EMBL" id="CAL1283746.1"/>
    </source>
</evidence>
<dbReference type="EMBL" id="CAXIEN010000171">
    <property type="protein sequence ID" value="CAL1283746.1"/>
    <property type="molecule type" value="Genomic_DNA"/>
</dbReference>
<dbReference type="AlphaFoldDB" id="A0AAV2AJC1"/>
<evidence type="ECO:0000313" key="3">
    <source>
        <dbReference type="Proteomes" id="UP001497382"/>
    </source>
</evidence>
<feature type="domain" description="Transposable element P transposase-like GTP-binding insertion" evidence="1">
    <location>
        <begin position="65"/>
        <end position="170"/>
    </location>
</feature>
<organism evidence="2 3">
    <name type="scientific">Larinioides sclopetarius</name>
    <dbReference type="NCBI Taxonomy" id="280406"/>
    <lineage>
        <taxon>Eukaryota</taxon>
        <taxon>Metazoa</taxon>
        <taxon>Ecdysozoa</taxon>
        <taxon>Arthropoda</taxon>
        <taxon>Chelicerata</taxon>
        <taxon>Arachnida</taxon>
        <taxon>Araneae</taxon>
        <taxon>Araneomorphae</taxon>
        <taxon>Entelegynae</taxon>
        <taxon>Araneoidea</taxon>
        <taxon>Araneidae</taxon>
        <taxon>Larinioides</taxon>
    </lineage>
</organism>